<organism evidence="1 2">
    <name type="scientific">Lactobacillus gasseri</name>
    <dbReference type="NCBI Taxonomy" id="1596"/>
    <lineage>
        <taxon>Bacteria</taxon>
        <taxon>Bacillati</taxon>
        <taxon>Bacillota</taxon>
        <taxon>Bacilli</taxon>
        <taxon>Lactobacillales</taxon>
        <taxon>Lactobacillaceae</taxon>
        <taxon>Lactobacillus</taxon>
    </lineage>
</organism>
<evidence type="ECO:0000313" key="1">
    <source>
        <dbReference type="EMBL" id="GBA98065.1"/>
    </source>
</evidence>
<comment type="caution">
    <text evidence="1">The sequence shown here is derived from an EMBL/GenBank/DDBJ whole genome shotgun (WGS) entry which is preliminary data.</text>
</comment>
<protein>
    <recommendedName>
        <fullName evidence="3">Nucleotidyl transferase domain-containing protein</fullName>
    </recommendedName>
</protein>
<dbReference type="Gene3D" id="3.90.550.10">
    <property type="entry name" value="Spore Coat Polysaccharide Biosynthesis Protein SpsA, Chain A"/>
    <property type="match status" value="1"/>
</dbReference>
<reference evidence="1 2" key="1">
    <citation type="journal article" date="2018" name="Int. J. Syst. Evol. Microbiol.">
        <title>Lactobacillus paragasseri sp. nov., a sister taxon of Lactobacillus gasseri, based on whole-genome sequence analyses.</title>
        <authorList>
            <person name="Tanizawa Y."/>
            <person name="Tada I."/>
            <person name="Kobayashi H."/>
            <person name="Endo A."/>
            <person name="Maeno S."/>
            <person name="Toyoda A."/>
            <person name="Arita M."/>
            <person name="Nakamura Y."/>
            <person name="Sakamoto M."/>
            <person name="Ohkuma M."/>
            <person name="Tohno M."/>
        </authorList>
    </citation>
    <scope>NUCLEOTIDE SEQUENCE [LARGE SCALE GENOMIC DNA]</scope>
    <source>
        <strain evidence="1 2">JCM 1025</strain>
    </source>
</reference>
<evidence type="ECO:0000313" key="2">
    <source>
        <dbReference type="Proteomes" id="UP000250668"/>
    </source>
</evidence>
<proteinExistence type="predicted"/>
<dbReference type="SUPFAM" id="SSF53448">
    <property type="entry name" value="Nucleotide-diphospho-sugar transferases"/>
    <property type="match status" value="1"/>
</dbReference>
<gene>
    <name evidence="1" type="ORF">LJCM1025_17800</name>
</gene>
<dbReference type="Proteomes" id="UP000250668">
    <property type="component" value="Unassembled WGS sequence"/>
</dbReference>
<dbReference type="RefSeq" id="WP_113774715.1">
    <property type="nucleotide sequence ID" value="NZ_BEXJ01000006.1"/>
</dbReference>
<accession>A0AB34A035</accession>
<dbReference type="PIRSF" id="PIRSF028162">
    <property type="entry name" value="BcbE_prd"/>
    <property type="match status" value="1"/>
</dbReference>
<sequence length="237" mass="27676">MAVIITMAGEGKRAKKMFNTKLPKFEIKINNESFLNRTLSSLKALRSELFIFVINNNEYGKIVQQACQQNGYKNFKIITILGKTPGQATTAYYALEMIPKNDHIFIFNIDTQVENLMIPNNLENFDGWVLSTKVSGNRWSFVKEKDHLLTEIIEKRPISDLGTIGLYYFKTAGQFKEIYDKYNLLVLNENGETYIAPFYKFMIQRNYKVLVTTIDRKYVYFLDDPIDLERLRNDEKT</sequence>
<dbReference type="InterPro" id="IPR029044">
    <property type="entry name" value="Nucleotide-diphossugar_trans"/>
</dbReference>
<dbReference type="AlphaFoldDB" id="A0AB34A035"/>
<dbReference type="EMBL" id="BEXJ01000006">
    <property type="protein sequence ID" value="GBA98065.1"/>
    <property type="molecule type" value="Genomic_DNA"/>
</dbReference>
<name>A0AB34A035_LACGS</name>
<dbReference type="InterPro" id="IPR016873">
    <property type="entry name" value="Caps_polysacc_synth_BcbE_prd"/>
</dbReference>
<evidence type="ECO:0008006" key="3">
    <source>
        <dbReference type="Google" id="ProtNLM"/>
    </source>
</evidence>